<feature type="domain" description="DNA2/NAM7 helicase helicase" evidence="3">
    <location>
        <begin position="316"/>
        <end position="684"/>
    </location>
</feature>
<dbReference type="PANTHER" id="PTHR10887:SF341">
    <property type="entry name" value="NFX1-TYPE ZINC FINGER-CONTAINING PROTEIN 1"/>
    <property type="match status" value="1"/>
</dbReference>
<dbReference type="InterPro" id="IPR027417">
    <property type="entry name" value="P-loop_NTPase"/>
</dbReference>
<gene>
    <name evidence="6" type="ORF">GOMPHAMPRED_002294</name>
</gene>
<dbReference type="Pfam" id="PF13086">
    <property type="entry name" value="AAA_11"/>
    <property type="match status" value="1"/>
</dbReference>
<protein>
    <submittedName>
        <fullName evidence="6">Uncharacterized protein</fullName>
    </submittedName>
</protein>
<accession>A0A8H3FB84</accession>
<evidence type="ECO:0000259" key="3">
    <source>
        <dbReference type="Pfam" id="PF13086"/>
    </source>
</evidence>
<keyword evidence="1" id="KW-0378">Hydrolase</keyword>
<organism evidence="6 7">
    <name type="scientific">Gomphillus americanus</name>
    <dbReference type="NCBI Taxonomy" id="1940652"/>
    <lineage>
        <taxon>Eukaryota</taxon>
        <taxon>Fungi</taxon>
        <taxon>Dikarya</taxon>
        <taxon>Ascomycota</taxon>
        <taxon>Pezizomycotina</taxon>
        <taxon>Lecanoromycetes</taxon>
        <taxon>OSLEUM clade</taxon>
        <taxon>Ostropomycetidae</taxon>
        <taxon>Ostropales</taxon>
        <taxon>Graphidaceae</taxon>
        <taxon>Gomphilloideae</taxon>
        <taxon>Gomphillus</taxon>
    </lineage>
</organism>
<keyword evidence="7" id="KW-1185">Reference proteome</keyword>
<evidence type="ECO:0000256" key="1">
    <source>
        <dbReference type="ARBA" id="ARBA00022806"/>
    </source>
</evidence>
<dbReference type="EMBL" id="CAJPDQ010000017">
    <property type="protein sequence ID" value="CAF9921466.1"/>
    <property type="molecule type" value="Genomic_DNA"/>
</dbReference>
<dbReference type="OrthoDB" id="409395at2759"/>
<dbReference type="InterPro" id="IPR047187">
    <property type="entry name" value="SF1_C_Upf1"/>
</dbReference>
<dbReference type="CDD" id="cd06008">
    <property type="entry name" value="NF-X1-zinc-finger"/>
    <property type="match status" value="1"/>
</dbReference>
<dbReference type="PANTHER" id="PTHR10887">
    <property type="entry name" value="DNA2/NAM7 HELICASE FAMILY"/>
    <property type="match status" value="1"/>
</dbReference>
<dbReference type="Pfam" id="PF13087">
    <property type="entry name" value="AAA_12"/>
    <property type="match status" value="1"/>
</dbReference>
<feature type="domain" description="DNA2/NAM7 helicase-like C-terminal" evidence="4">
    <location>
        <begin position="698"/>
        <end position="883"/>
    </location>
</feature>
<dbReference type="Gene3D" id="3.40.50.300">
    <property type="entry name" value="P-loop containing nucleotide triphosphate hydrolases"/>
    <property type="match status" value="3"/>
</dbReference>
<feature type="domain" description="ZNFX1" evidence="5">
    <location>
        <begin position="117"/>
        <end position="227"/>
    </location>
</feature>
<evidence type="ECO:0000259" key="5">
    <source>
        <dbReference type="Pfam" id="PF25396"/>
    </source>
</evidence>
<evidence type="ECO:0000256" key="2">
    <source>
        <dbReference type="SAM" id="MobiDB-lite"/>
    </source>
</evidence>
<dbReference type="Proteomes" id="UP000664169">
    <property type="component" value="Unassembled WGS sequence"/>
</dbReference>
<name>A0A8H3FB84_9LECA</name>
<dbReference type="GO" id="GO:0031380">
    <property type="term" value="C:nuclear RNA-directed RNA polymerase complex"/>
    <property type="evidence" value="ECO:0007669"/>
    <property type="project" value="TreeGrafter"/>
</dbReference>
<dbReference type="SUPFAM" id="SSF52540">
    <property type="entry name" value="P-loop containing nucleoside triphosphate hydrolases"/>
    <property type="match status" value="1"/>
</dbReference>
<dbReference type="AlphaFoldDB" id="A0A8H3FB84"/>
<dbReference type="InterPro" id="IPR041677">
    <property type="entry name" value="DNA2/NAM7_AAA_11"/>
</dbReference>
<dbReference type="Pfam" id="PF25396">
    <property type="entry name" value="ZNFX1"/>
    <property type="match status" value="1"/>
</dbReference>
<feature type="region of interest" description="Disordered" evidence="2">
    <location>
        <begin position="1113"/>
        <end position="1147"/>
    </location>
</feature>
<evidence type="ECO:0000313" key="6">
    <source>
        <dbReference type="EMBL" id="CAF9921466.1"/>
    </source>
</evidence>
<keyword evidence="1" id="KW-0067">ATP-binding</keyword>
<dbReference type="InterPro" id="IPR045055">
    <property type="entry name" value="DNA2/NAM7-like"/>
</dbReference>
<keyword evidence="1" id="KW-0347">Helicase</keyword>
<evidence type="ECO:0000259" key="4">
    <source>
        <dbReference type="Pfam" id="PF13087"/>
    </source>
</evidence>
<dbReference type="GO" id="GO:0031048">
    <property type="term" value="P:regulatory ncRNA-mediated heterochromatin formation"/>
    <property type="evidence" value="ECO:0007669"/>
    <property type="project" value="TreeGrafter"/>
</dbReference>
<dbReference type="GO" id="GO:0004386">
    <property type="term" value="F:helicase activity"/>
    <property type="evidence" value="ECO:0007669"/>
    <property type="project" value="InterPro"/>
</dbReference>
<feature type="region of interest" description="Disordered" evidence="2">
    <location>
        <begin position="1078"/>
        <end position="1101"/>
    </location>
</feature>
<evidence type="ECO:0000313" key="7">
    <source>
        <dbReference type="Proteomes" id="UP000664169"/>
    </source>
</evidence>
<feature type="compositionally biased region" description="Basic residues" evidence="2">
    <location>
        <begin position="1128"/>
        <end position="1139"/>
    </location>
</feature>
<keyword evidence="1" id="KW-0547">Nucleotide-binding</keyword>
<comment type="caution">
    <text evidence="6">The sequence shown here is derived from an EMBL/GenBank/DDBJ whole genome shotgun (WGS) entry which is preliminary data.</text>
</comment>
<reference evidence="6" key="1">
    <citation type="submission" date="2021-03" db="EMBL/GenBank/DDBJ databases">
        <authorList>
            <person name="Tagirdzhanova G."/>
        </authorList>
    </citation>
    <scope>NUCLEOTIDE SEQUENCE</scope>
</reference>
<feature type="region of interest" description="Disordered" evidence="2">
    <location>
        <begin position="1"/>
        <end position="22"/>
    </location>
</feature>
<feature type="compositionally biased region" description="Polar residues" evidence="2">
    <location>
        <begin position="1113"/>
        <end position="1127"/>
    </location>
</feature>
<proteinExistence type="predicted"/>
<dbReference type="FunFam" id="3.40.50.300:FF:001366">
    <property type="entry name" value="ATP binding protein, putative"/>
    <property type="match status" value="1"/>
</dbReference>
<sequence>MAQSPRDVRYVHSNNSPYQPTITPEIKDKLAQYANAKLDGIDDWTCASEIPTEAEVGWIGDGSVIRDSINIPSAKIDESYASKDEYLSIQYRLMRADGVLPLARCIEDYREEEETVSKDARVYHEVFVTSMIVTRAGIALQVEFSATVIGKIIRWAKSKRLRTGSLVALTPASDGFNTKCVPAIVASRLLENLEVQAPQKPSILVYIGDPNQIDIDPQQKWTMIECTQGYWEAYRHTLQALQRVRIENFPMEDYLVNLKTDVGIPNYRSESPTMNLNALVYGDQVQLDNVNILQQWPHFQEKGEPLKDSTHVSTELDTSQIDALKRILTKRLAIVQGPPGTGKTFTSVTAIKVLLDNMTLEDPPIIITAQTNHAVDQILRHIAKFEPNFIRLGGQTTDLETIKPRTLYELKASRRLNQNGNSKAASHIRNAIASQLDKLLRPLSSIEPITADIFHDAGLLTNAQRESINNIESPWAAEQDASKMNLWCEGGLSKIVNADKMNLYAEVEVEDEILDEGELEIPDNDSDRFERLHGPTFELASGFKFSGRPSGTSDKKVARLLLKHQDLLKIPLFDRPAVYEYLRCELVKKINDTVRSLGQRCNEAARLAKIGKWETEYEFVNKTRVIGLTTTGLSKYRGLLDSLNPKIVLIEEAAETLEPYTIAAIFESLEHLILVGDHQQLRANCCCSDLADESISFDVSLFERLVKNHVEFTRLTTQRRMRPGIRELIGHIYPDLTDHPSVIDRPDISGMDGSNLHFFHHENMETMDETRSKKNEFEARMIVGFTKYLVWNDVCLDNITVLTFYNGQRRLILELFKGHETFDKYRVKVCTVDSYQGEENDVVLLSLVRNNESGSIGFLENVNRVCVALSRARLGMYVFGNAKLLIQDPDWATVIGHFQHKEAIRSFLPLYCPVHDTEIDAKEYSDLQELNGGCYVDCAGILSCGHKCPLKCHPARACLAEDCEEVCQKTLACRHECIAGCGNPCRCGKCSVSSNVQRYSWIEAAGGVPPSVVQTQEASRFPTNDQRLERKPQKLQAPSWLIKTPDQAVTSNAAKKWTEFASTTSKTYNLSNKETSSTAFPGLGSGAPGNVTPSKTNKAGIKNDTGLLIDLTESVSLEEQGQVTRSTNHSKHTGHKSSANKKQESLI</sequence>
<dbReference type="InterPro" id="IPR041679">
    <property type="entry name" value="DNA2/NAM7-like_C"/>
</dbReference>
<feature type="compositionally biased region" description="Basic and acidic residues" evidence="2">
    <location>
        <begin position="1"/>
        <end position="10"/>
    </location>
</feature>
<feature type="compositionally biased region" description="Polar residues" evidence="2">
    <location>
        <begin position="12"/>
        <end position="22"/>
    </location>
</feature>
<dbReference type="CDD" id="cd18808">
    <property type="entry name" value="SF1_C_Upf1"/>
    <property type="match status" value="1"/>
</dbReference>
<dbReference type="InterPro" id="IPR057373">
    <property type="entry name" value="ZNFX1"/>
</dbReference>